<dbReference type="KEGG" id="ifl:C1H71_01265"/>
<evidence type="ECO:0000256" key="2">
    <source>
        <dbReference type="PROSITE-ProRule" id="PRU00110"/>
    </source>
</evidence>
<feature type="domain" description="HPt" evidence="3">
    <location>
        <begin position="1"/>
        <end position="103"/>
    </location>
</feature>
<dbReference type="InterPro" id="IPR036641">
    <property type="entry name" value="HPT_dom_sf"/>
</dbReference>
<dbReference type="EMBL" id="CP025781">
    <property type="protein sequence ID" value="QBC42324.1"/>
    <property type="molecule type" value="Genomic_DNA"/>
</dbReference>
<dbReference type="GO" id="GO:0000160">
    <property type="term" value="P:phosphorelay signal transduction system"/>
    <property type="evidence" value="ECO:0007669"/>
    <property type="project" value="UniProtKB-KW"/>
</dbReference>
<evidence type="ECO:0000256" key="1">
    <source>
        <dbReference type="ARBA" id="ARBA00023012"/>
    </source>
</evidence>
<proteinExistence type="predicted"/>
<keyword evidence="1" id="KW-0902">Two-component regulatory system</keyword>
<organism evidence="4 5">
    <name type="scientific">Iodobacter fluviatilis</name>
    <dbReference type="NCBI Taxonomy" id="537"/>
    <lineage>
        <taxon>Bacteria</taxon>
        <taxon>Pseudomonadati</taxon>
        <taxon>Pseudomonadota</taxon>
        <taxon>Betaproteobacteria</taxon>
        <taxon>Neisseriales</taxon>
        <taxon>Chitinibacteraceae</taxon>
        <taxon>Iodobacter</taxon>
    </lineage>
</organism>
<name>A0A7G3G540_9NEIS</name>
<feature type="modified residue" description="Phosphohistidine" evidence="2">
    <location>
        <position position="46"/>
    </location>
</feature>
<dbReference type="InterPro" id="IPR051315">
    <property type="entry name" value="Bact_Chemotaxis_CheA"/>
</dbReference>
<dbReference type="SUPFAM" id="SSF47226">
    <property type="entry name" value="Histidine-containing phosphotransfer domain, HPT domain"/>
    <property type="match status" value="1"/>
</dbReference>
<dbReference type="GO" id="GO:0004672">
    <property type="term" value="F:protein kinase activity"/>
    <property type="evidence" value="ECO:0007669"/>
    <property type="project" value="UniProtKB-ARBA"/>
</dbReference>
<dbReference type="Pfam" id="PF01627">
    <property type="entry name" value="Hpt"/>
    <property type="match status" value="1"/>
</dbReference>
<dbReference type="PANTHER" id="PTHR43395:SF10">
    <property type="entry name" value="CHEMOTAXIS PROTEIN CHEA"/>
    <property type="match status" value="1"/>
</dbReference>
<evidence type="ECO:0000313" key="5">
    <source>
        <dbReference type="Proteomes" id="UP000515917"/>
    </source>
</evidence>
<dbReference type="Gene3D" id="1.20.120.160">
    <property type="entry name" value="HPT domain"/>
    <property type="match status" value="1"/>
</dbReference>
<protein>
    <recommendedName>
        <fullName evidence="3">HPt domain-containing protein</fullName>
    </recommendedName>
</protein>
<dbReference type="InterPro" id="IPR008207">
    <property type="entry name" value="Sig_transdc_His_kin_Hpt_dom"/>
</dbReference>
<reference evidence="4 5" key="1">
    <citation type="submission" date="2018-01" db="EMBL/GenBank/DDBJ databases">
        <title>Genome sequence of Iodobacter sp. strain PCH194 isolated from Indian Trans-Himalaya.</title>
        <authorList>
            <person name="Kumar V."/>
            <person name="Thakur V."/>
            <person name="Kumar S."/>
            <person name="Singh D."/>
        </authorList>
    </citation>
    <scope>NUCLEOTIDE SEQUENCE [LARGE SCALE GENOMIC DNA]</scope>
    <source>
        <strain evidence="4 5">PCH194</strain>
    </source>
</reference>
<dbReference type="SMART" id="SM00073">
    <property type="entry name" value="HPT"/>
    <property type="match status" value="1"/>
</dbReference>
<dbReference type="PROSITE" id="PS50894">
    <property type="entry name" value="HPT"/>
    <property type="match status" value="1"/>
</dbReference>
<sequence>MDLSKARLIFFEEAEELCDALETALLDPIAYPPSTETYNLLFRTAHTIKGSGGIFGLEALVRFAHVVENVLERLRSNQLALSDELISLLLASNDHLRRLLLTSAGSEAMALVDLPKGIPLLESLYQYQDVQPTARSVSDIVAPPNEPLTLSPLRQFSLRLYPNTFRFDFYPLSFLHDLNISGSTMLGSGKPALVLDIPQPIQHAWRRERKLIRQHTEASVRDKH</sequence>
<accession>A0A7G3G540</accession>
<dbReference type="PANTHER" id="PTHR43395">
    <property type="entry name" value="SENSOR HISTIDINE KINASE CHEA"/>
    <property type="match status" value="1"/>
</dbReference>
<dbReference type="Proteomes" id="UP000515917">
    <property type="component" value="Chromosome"/>
</dbReference>
<gene>
    <name evidence="4" type="ORF">C1H71_01265</name>
</gene>
<dbReference type="CDD" id="cd00088">
    <property type="entry name" value="HPT"/>
    <property type="match status" value="1"/>
</dbReference>
<keyword evidence="5" id="KW-1185">Reference proteome</keyword>
<keyword evidence="2" id="KW-0597">Phosphoprotein</keyword>
<evidence type="ECO:0000313" key="4">
    <source>
        <dbReference type="EMBL" id="QBC42324.1"/>
    </source>
</evidence>
<dbReference type="AlphaFoldDB" id="A0A7G3G540"/>
<evidence type="ECO:0000259" key="3">
    <source>
        <dbReference type="PROSITE" id="PS50894"/>
    </source>
</evidence>